<keyword evidence="2" id="KW-0675">Receptor</keyword>
<reference evidence="2" key="1">
    <citation type="submission" date="2025-08" db="UniProtKB">
        <authorList>
            <consortium name="RefSeq"/>
        </authorList>
    </citation>
    <scope>IDENTIFICATION</scope>
</reference>
<sequence>MADIVARLREDGIQKRVILEGRGDLPDFQDGTKATFHYRTLHSDQEGTVLDDSRACGKPMELIIGKKFKLPVWETIVCTMRPGEIAQFLCDVKHVVLYPLVAKSLRNIAAGKDPLEGQRHCCGIAQMHEHSSLGHADLDALQHNPQPLIFHIEMLTVEKPGAYQQDPWAMTDEEKAKAVPIIHQEGNQLYRDGHVKEAAAKYYDAIACLKNLQMKEQPGSPDWIELDQQITPLLLNYCQCKLVAEEYYEVLDHCSSILNKYEGCRLLPLLPPADNVKAYFKRGKAHAAVWNAQEAQADFAKVLELDPALAPVVSRELRALEARLRQKDKEEKARFRGIFSH</sequence>
<evidence type="ECO:0000313" key="2">
    <source>
        <dbReference type="RefSeq" id="XP_045153190.1"/>
    </source>
</evidence>
<protein>
    <submittedName>
        <fullName evidence="2">AH receptor-interacting protein isoform X1</fullName>
    </submittedName>
</protein>
<dbReference type="Proteomes" id="UP000694863">
    <property type="component" value="Unplaced"/>
</dbReference>
<evidence type="ECO:0000313" key="1">
    <source>
        <dbReference type="Proteomes" id="UP000694863"/>
    </source>
</evidence>
<accession>A0AC55DN65</accession>
<gene>
    <name evidence="2" type="primary">LOC101653502</name>
</gene>
<dbReference type="RefSeq" id="XP_045153190.1">
    <property type="nucleotide sequence ID" value="XM_045297255.1"/>
</dbReference>
<keyword evidence="1" id="KW-1185">Reference proteome</keyword>
<proteinExistence type="predicted"/>
<name>A0AC55DN65_ECHTE</name>
<organism evidence="1 2">
    <name type="scientific">Echinops telfairi</name>
    <name type="common">Lesser hedgehog tenrec</name>
    <dbReference type="NCBI Taxonomy" id="9371"/>
    <lineage>
        <taxon>Eukaryota</taxon>
        <taxon>Metazoa</taxon>
        <taxon>Chordata</taxon>
        <taxon>Craniata</taxon>
        <taxon>Vertebrata</taxon>
        <taxon>Euteleostomi</taxon>
        <taxon>Mammalia</taxon>
        <taxon>Eutheria</taxon>
        <taxon>Afrotheria</taxon>
        <taxon>Tenrecidae</taxon>
        <taxon>Tenrecinae</taxon>
        <taxon>Echinops</taxon>
    </lineage>
</organism>